<evidence type="ECO:0000313" key="2">
    <source>
        <dbReference type="EMBL" id="KAH6693470.1"/>
    </source>
</evidence>
<evidence type="ECO:0000313" key="3">
    <source>
        <dbReference type="Proteomes" id="UP000770015"/>
    </source>
</evidence>
<comment type="caution">
    <text evidence="2">The sequence shown here is derived from an EMBL/GenBank/DDBJ whole genome shotgun (WGS) entry which is preliminary data.</text>
</comment>
<dbReference type="Pfam" id="PF09994">
    <property type="entry name" value="T6SS_Tle1-like_cat"/>
    <property type="match status" value="1"/>
</dbReference>
<name>A0A9P8VH20_9PEZI</name>
<protein>
    <recommendedName>
        <fullName evidence="1">T6SS Phospholipase effector Tle1-like catalytic domain-containing protein</fullName>
    </recommendedName>
</protein>
<accession>A0A9P8VH20</accession>
<dbReference type="InterPro" id="IPR029058">
    <property type="entry name" value="AB_hydrolase_fold"/>
</dbReference>
<dbReference type="Proteomes" id="UP000770015">
    <property type="component" value="Unassembled WGS sequence"/>
</dbReference>
<organism evidence="2 3">
    <name type="scientific">Plectosphaerella plurivora</name>
    <dbReference type="NCBI Taxonomy" id="936078"/>
    <lineage>
        <taxon>Eukaryota</taxon>
        <taxon>Fungi</taxon>
        <taxon>Dikarya</taxon>
        <taxon>Ascomycota</taxon>
        <taxon>Pezizomycotina</taxon>
        <taxon>Sordariomycetes</taxon>
        <taxon>Hypocreomycetidae</taxon>
        <taxon>Glomerellales</taxon>
        <taxon>Plectosphaerellaceae</taxon>
        <taxon>Plectosphaerella</taxon>
    </lineage>
</organism>
<dbReference type="PANTHER" id="PTHR33840">
    <property type="match status" value="1"/>
</dbReference>
<dbReference type="InterPro" id="IPR018712">
    <property type="entry name" value="Tle1-like_cat"/>
</dbReference>
<proteinExistence type="predicted"/>
<evidence type="ECO:0000259" key="1">
    <source>
        <dbReference type="Pfam" id="PF09994"/>
    </source>
</evidence>
<dbReference type="OrthoDB" id="3057168at2759"/>
<gene>
    <name evidence="2" type="ORF">F5X68DRAFT_247741</name>
</gene>
<reference evidence="2" key="1">
    <citation type="journal article" date="2021" name="Nat. Commun.">
        <title>Genetic determinants of endophytism in the Arabidopsis root mycobiome.</title>
        <authorList>
            <person name="Mesny F."/>
            <person name="Miyauchi S."/>
            <person name="Thiergart T."/>
            <person name="Pickel B."/>
            <person name="Atanasova L."/>
            <person name="Karlsson M."/>
            <person name="Huettel B."/>
            <person name="Barry K.W."/>
            <person name="Haridas S."/>
            <person name="Chen C."/>
            <person name="Bauer D."/>
            <person name="Andreopoulos W."/>
            <person name="Pangilinan J."/>
            <person name="LaButti K."/>
            <person name="Riley R."/>
            <person name="Lipzen A."/>
            <person name="Clum A."/>
            <person name="Drula E."/>
            <person name="Henrissat B."/>
            <person name="Kohler A."/>
            <person name="Grigoriev I.V."/>
            <person name="Martin F.M."/>
            <person name="Hacquard S."/>
        </authorList>
    </citation>
    <scope>NUCLEOTIDE SEQUENCE</scope>
    <source>
        <strain evidence="2">MPI-SDFR-AT-0117</strain>
    </source>
</reference>
<dbReference type="PANTHER" id="PTHR33840:SF1">
    <property type="entry name" value="TLE1 PHOSPHOLIPASE DOMAIN-CONTAINING PROTEIN"/>
    <property type="match status" value="1"/>
</dbReference>
<keyword evidence="3" id="KW-1185">Reference proteome</keyword>
<dbReference type="SUPFAM" id="SSF53474">
    <property type="entry name" value="alpha/beta-Hydrolases"/>
    <property type="match status" value="1"/>
</dbReference>
<sequence length="485" mass="53198">MSPSSDSKPPEYYAANNMEQPPVADNMATYKRIIVCIDGTWLSSDQGTKNSPTNVALLARSISSFGIDDKGKTVTQIVSYHSGLASGDLPLQKAIWGGLGWGLDQDICEVYEFIADNYSPGDELFFFGFSRGAFTARSAAGLVTDIGILNSTNMHKFPAMYEAYRNNTGGDPFSSTPWFINHAEAYGLVPNVKIKVVGVWETVGALGVPEWPLTTTLQNLGFPLNKQYAFHNTNVSPWVDYAFQALALDEQRLTFPPTMWRSTTGAPAKSLVQCWFPGVHGNLGGQADDPVSAGDHGEIGNITFAWMIDNLSGLLTFEATAIEALIHTHKKALEISPVANGWGCGPIVSNFAGLQGKFFYLLGKQDRTPGRYQLIPGNGFDGPTFESFHPTVRVRRDKVKEWQPGSLKGWNLKRPQSSGKGWSWTRNAQVLPEFQMSRKPIDVACEGIHGGGCRFEQMPSLSRTLCPKDVLAYLDNTCSDSEKHH</sequence>
<feature type="domain" description="T6SS Phospholipase effector Tle1-like catalytic" evidence="1">
    <location>
        <begin position="31"/>
        <end position="309"/>
    </location>
</feature>
<dbReference type="AlphaFoldDB" id="A0A9P8VH20"/>
<dbReference type="EMBL" id="JAGSXJ010000003">
    <property type="protein sequence ID" value="KAH6693470.1"/>
    <property type="molecule type" value="Genomic_DNA"/>
</dbReference>